<dbReference type="GO" id="GO:0051537">
    <property type="term" value="F:2 iron, 2 sulfur cluster binding"/>
    <property type="evidence" value="ECO:0007669"/>
    <property type="project" value="UniProtKB-KW"/>
</dbReference>
<accession>A0A831W545</accession>
<dbReference type="CDD" id="cd03467">
    <property type="entry name" value="Rieske"/>
    <property type="match status" value="1"/>
</dbReference>
<dbReference type="SUPFAM" id="SSF50022">
    <property type="entry name" value="ISP domain"/>
    <property type="match status" value="1"/>
</dbReference>
<dbReference type="InterPro" id="IPR017941">
    <property type="entry name" value="Rieske_2Fe-2S"/>
</dbReference>
<dbReference type="PANTHER" id="PTHR40261">
    <property type="match status" value="1"/>
</dbReference>
<evidence type="ECO:0000256" key="1">
    <source>
        <dbReference type="ARBA" id="ARBA00022714"/>
    </source>
</evidence>
<keyword evidence="3" id="KW-0408">Iron</keyword>
<dbReference type="AlphaFoldDB" id="A0A831W545"/>
<proteinExistence type="predicted"/>
<keyword evidence="2" id="KW-0479">Metal-binding</keyword>
<keyword evidence="4" id="KW-0411">Iron-sulfur</keyword>
<dbReference type="Gene3D" id="2.102.10.10">
    <property type="entry name" value="Rieske [2Fe-2S] iron-sulphur domain"/>
    <property type="match status" value="1"/>
</dbReference>
<feature type="domain" description="Rieske" evidence="5">
    <location>
        <begin position="5"/>
        <end position="110"/>
    </location>
</feature>
<evidence type="ECO:0000313" key="6">
    <source>
        <dbReference type="EMBL" id="HEB96078.1"/>
    </source>
</evidence>
<name>A0A831W545_9GAMM</name>
<evidence type="ECO:0000256" key="4">
    <source>
        <dbReference type="ARBA" id="ARBA00023014"/>
    </source>
</evidence>
<dbReference type="GO" id="GO:0046872">
    <property type="term" value="F:metal ion binding"/>
    <property type="evidence" value="ECO:0007669"/>
    <property type="project" value="UniProtKB-KW"/>
</dbReference>
<reference evidence="6" key="1">
    <citation type="journal article" date="2020" name="mSystems">
        <title>Genome- and Community-Level Interaction Insights into Carbon Utilization and Element Cycling Functions of Hydrothermarchaeota in Hydrothermal Sediment.</title>
        <authorList>
            <person name="Zhou Z."/>
            <person name="Liu Y."/>
            <person name="Xu W."/>
            <person name="Pan J."/>
            <person name="Luo Z.H."/>
            <person name="Li M."/>
        </authorList>
    </citation>
    <scope>NUCLEOTIDE SEQUENCE [LARGE SCALE GENOMIC DNA]</scope>
    <source>
        <strain evidence="6">HyVt-443</strain>
    </source>
</reference>
<dbReference type="PANTHER" id="PTHR40261:SF1">
    <property type="entry name" value="RIESKE DOMAIN-CONTAINING PROTEIN"/>
    <property type="match status" value="1"/>
</dbReference>
<dbReference type="Pfam" id="PF00355">
    <property type="entry name" value="Rieske"/>
    <property type="match status" value="1"/>
</dbReference>
<gene>
    <name evidence="6" type="ORF">ENI96_06585</name>
</gene>
<dbReference type="PROSITE" id="PS51296">
    <property type="entry name" value="RIESKE"/>
    <property type="match status" value="1"/>
</dbReference>
<evidence type="ECO:0000256" key="3">
    <source>
        <dbReference type="ARBA" id="ARBA00023004"/>
    </source>
</evidence>
<sequence>MAEGKPLMRLAEVADGESRGFKVWFQGGMLDGFLVRQGDRVFAYVNSCPHTGAPLDWNPDQFLDTSGSLVQCAIHGARFVIDSGLCVHGPCAGDRLQRVPTAIRDGVIWLLPDQPS</sequence>
<dbReference type="EMBL" id="DRKP01000073">
    <property type="protein sequence ID" value="HEB96078.1"/>
    <property type="molecule type" value="Genomic_DNA"/>
</dbReference>
<keyword evidence="1" id="KW-0001">2Fe-2S</keyword>
<organism evidence="6">
    <name type="scientific">Sedimenticola thiotaurini</name>
    <dbReference type="NCBI Taxonomy" id="1543721"/>
    <lineage>
        <taxon>Bacteria</taxon>
        <taxon>Pseudomonadati</taxon>
        <taxon>Pseudomonadota</taxon>
        <taxon>Gammaproteobacteria</taxon>
        <taxon>Chromatiales</taxon>
        <taxon>Sedimenticolaceae</taxon>
        <taxon>Sedimenticola</taxon>
    </lineage>
</organism>
<protein>
    <submittedName>
        <fullName evidence="6">Rieske (2Fe-2S) protein</fullName>
    </submittedName>
</protein>
<dbReference type="InterPro" id="IPR036922">
    <property type="entry name" value="Rieske_2Fe-2S_sf"/>
</dbReference>
<dbReference type="Proteomes" id="UP000886251">
    <property type="component" value="Unassembled WGS sequence"/>
</dbReference>
<comment type="caution">
    <text evidence="6">The sequence shown here is derived from an EMBL/GenBank/DDBJ whole genome shotgun (WGS) entry which is preliminary data.</text>
</comment>
<evidence type="ECO:0000259" key="5">
    <source>
        <dbReference type="PROSITE" id="PS51296"/>
    </source>
</evidence>
<evidence type="ECO:0000256" key="2">
    <source>
        <dbReference type="ARBA" id="ARBA00022723"/>
    </source>
</evidence>